<name>A0A1E8Q768_9MYCO</name>
<dbReference type="Pfam" id="PF08021">
    <property type="entry name" value="FAD_binding_9"/>
    <property type="match status" value="1"/>
</dbReference>
<dbReference type="Proteomes" id="UP000178953">
    <property type="component" value="Unassembled WGS sequence"/>
</dbReference>
<dbReference type="InterPro" id="IPR013113">
    <property type="entry name" value="SIP_FAD-bd"/>
</dbReference>
<evidence type="ECO:0000313" key="2">
    <source>
        <dbReference type="EMBL" id="OFJ54438.1"/>
    </source>
</evidence>
<comment type="caution">
    <text evidence="2">The sequence shown here is derived from an EMBL/GenBank/DDBJ whole genome shotgun (WGS) entry which is preliminary data.</text>
</comment>
<accession>A0A1E8Q768</accession>
<dbReference type="EMBL" id="MCHX01000012">
    <property type="protein sequence ID" value="OFJ54438.1"/>
    <property type="molecule type" value="Genomic_DNA"/>
</dbReference>
<dbReference type="InterPro" id="IPR017938">
    <property type="entry name" value="Riboflavin_synthase-like_b-brl"/>
</dbReference>
<protein>
    <submittedName>
        <fullName evidence="2">NADPH-dependent ferric siderophore reductase</fullName>
    </submittedName>
</protein>
<dbReference type="RefSeq" id="WP_070352320.1">
    <property type="nucleotide sequence ID" value="NZ_CP043474.1"/>
</dbReference>
<dbReference type="InterPro" id="IPR007037">
    <property type="entry name" value="SIP_rossman_dom"/>
</dbReference>
<proteinExistence type="predicted"/>
<dbReference type="Gene3D" id="2.40.30.10">
    <property type="entry name" value="Translation factors"/>
    <property type="match status" value="1"/>
</dbReference>
<keyword evidence="3" id="KW-1185">Reference proteome</keyword>
<dbReference type="InterPro" id="IPR039374">
    <property type="entry name" value="SIP_fam"/>
</dbReference>
<reference evidence="2 3" key="1">
    <citation type="submission" date="2016-09" db="EMBL/GenBank/DDBJ databases">
        <title>genome sequence of Mycobacterium sp. 739 SCH.</title>
        <authorList>
            <person name="Greninger A.L."/>
            <person name="Qin X."/>
            <person name="Jerome K."/>
            <person name="Vora S."/>
            <person name="Quinn K."/>
        </authorList>
    </citation>
    <scope>NUCLEOTIDE SEQUENCE [LARGE SCALE GENOMIC DNA]</scope>
    <source>
        <strain evidence="2 3">SCH</strain>
    </source>
</reference>
<gene>
    <name evidence="2" type="ORF">BEL07_06695</name>
</gene>
<dbReference type="PANTHER" id="PTHR30157">
    <property type="entry name" value="FERRIC REDUCTASE, NADPH-DEPENDENT"/>
    <property type="match status" value="1"/>
</dbReference>
<dbReference type="OrthoDB" id="9814826at2"/>
<dbReference type="AlphaFoldDB" id="A0A1E8Q768"/>
<dbReference type="CDD" id="cd06193">
    <property type="entry name" value="siderophore_interacting"/>
    <property type="match status" value="1"/>
</dbReference>
<evidence type="ECO:0000313" key="3">
    <source>
        <dbReference type="Proteomes" id="UP000178953"/>
    </source>
</evidence>
<dbReference type="PROSITE" id="PS51384">
    <property type="entry name" value="FAD_FR"/>
    <property type="match status" value="1"/>
</dbReference>
<dbReference type="PANTHER" id="PTHR30157:SF0">
    <property type="entry name" value="NADPH-DEPENDENT FERRIC-CHELATE REDUCTASE"/>
    <property type="match status" value="1"/>
</dbReference>
<feature type="domain" description="FAD-binding FR-type" evidence="1">
    <location>
        <begin position="1"/>
        <end position="107"/>
    </location>
</feature>
<dbReference type="Gene3D" id="3.40.50.80">
    <property type="entry name" value="Nucleotide-binding domain of ferredoxin-NADP reductase (FNR) module"/>
    <property type="match status" value="1"/>
</dbReference>
<dbReference type="GO" id="GO:0016491">
    <property type="term" value="F:oxidoreductase activity"/>
    <property type="evidence" value="ECO:0007669"/>
    <property type="project" value="InterPro"/>
</dbReference>
<sequence>MPFTPATVVGAADLGPRLRRITLRITEPAALAIPDAGDAAVGVYFDGTPDGDARTYTVRRHVRDGPEDHIDVDVVLHADGPGTSWALTAANGHLVGLDHARSWYRPDPRASWQLLVSDLSGLPATARIIERLGEGTPATVVAEVLDHDDLAYLPPHPAVTLLPVLGTGNGVGGSGLADAVRRWPRPPGVGYCWFAGEAAQARAVRKHFRAAGWSVDQLDVTGYWRSDSEAWDARFAATGDSAVQVYAQALAAGRGDKVAAEEFDEALERLGL</sequence>
<dbReference type="InterPro" id="IPR039261">
    <property type="entry name" value="FNR_nucleotide-bd"/>
</dbReference>
<dbReference type="Pfam" id="PF04954">
    <property type="entry name" value="SIP"/>
    <property type="match status" value="1"/>
</dbReference>
<dbReference type="SUPFAM" id="SSF63380">
    <property type="entry name" value="Riboflavin synthase domain-like"/>
    <property type="match status" value="1"/>
</dbReference>
<organism evidence="2 3">
    <name type="scientific">Mycolicibacterium grossiae</name>
    <dbReference type="NCBI Taxonomy" id="1552759"/>
    <lineage>
        <taxon>Bacteria</taxon>
        <taxon>Bacillati</taxon>
        <taxon>Actinomycetota</taxon>
        <taxon>Actinomycetes</taxon>
        <taxon>Mycobacteriales</taxon>
        <taxon>Mycobacteriaceae</taxon>
        <taxon>Mycolicibacterium</taxon>
    </lineage>
</organism>
<dbReference type="InterPro" id="IPR017927">
    <property type="entry name" value="FAD-bd_FR_type"/>
</dbReference>
<evidence type="ECO:0000259" key="1">
    <source>
        <dbReference type="PROSITE" id="PS51384"/>
    </source>
</evidence>